<dbReference type="EMBL" id="SGXG01000001">
    <property type="protein sequence ID" value="RZS94911.1"/>
    <property type="molecule type" value="Genomic_DNA"/>
</dbReference>
<gene>
    <name evidence="7" type="ORF">BC751_0422</name>
</gene>
<dbReference type="PROSITE" id="PS50893">
    <property type="entry name" value="ABC_TRANSPORTER_2"/>
    <property type="match status" value="1"/>
</dbReference>
<comment type="function">
    <text evidence="5">Part of the ABC transporter complex HmuTUV involved in hemin import. Responsible for energy coupling to the transport system.</text>
</comment>
<dbReference type="PANTHER" id="PTHR42794">
    <property type="entry name" value="HEMIN IMPORT ATP-BINDING PROTEIN HMUV"/>
    <property type="match status" value="1"/>
</dbReference>
<keyword evidence="8" id="KW-1185">Reference proteome</keyword>
<dbReference type="SMART" id="SM00382">
    <property type="entry name" value="AAA"/>
    <property type="match status" value="1"/>
</dbReference>
<dbReference type="InterPro" id="IPR003593">
    <property type="entry name" value="AAA+_ATPase"/>
</dbReference>
<name>A0A4Q7P4S0_9BACT</name>
<dbReference type="Gene3D" id="3.40.50.300">
    <property type="entry name" value="P-loop containing nucleotide triphosphate hydrolases"/>
    <property type="match status" value="1"/>
</dbReference>
<dbReference type="GO" id="GO:0016887">
    <property type="term" value="F:ATP hydrolysis activity"/>
    <property type="evidence" value="ECO:0007669"/>
    <property type="project" value="InterPro"/>
</dbReference>
<accession>A0A4Q7P4S0</accession>
<dbReference type="Pfam" id="PF00005">
    <property type="entry name" value="ABC_tran"/>
    <property type="match status" value="1"/>
</dbReference>
<evidence type="ECO:0000256" key="3">
    <source>
        <dbReference type="ARBA" id="ARBA00022840"/>
    </source>
</evidence>
<dbReference type="NCBIfam" id="NF010068">
    <property type="entry name" value="PRK13548.1"/>
    <property type="match status" value="1"/>
</dbReference>
<dbReference type="GO" id="GO:0005524">
    <property type="term" value="F:ATP binding"/>
    <property type="evidence" value="ECO:0007669"/>
    <property type="project" value="UniProtKB-KW"/>
</dbReference>
<evidence type="ECO:0000256" key="4">
    <source>
        <dbReference type="ARBA" id="ARBA00022967"/>
    </source>
</evidence>
<evidence type="ECO:0000256" key="2">
    <source>
        <dbReference type="ARBA" id="ARBA00022741"/>
    </source>
</evidence>
<protein>
    <submittedName>
        <fullName evidence="7">Iron complex transport system ATP-binding protein</fullName>
    </submittedName>
</protein>
<dbReference type="RefSeq" id="WP_130274093.1">
    <property type="nucleotide sequence ID" value="NZ_SGXG01000001.1"/>
</dbReference>
<evidence type="ECO:0000256" key="5">
    <source>
        <dbReference type="ARBA" id="ARBA00037066"/>
    </source>
</evidence>
<keyword evidence="1" id="KW-0813">Transport</keyword>
<reference evidence="7 8" key="1">
    <citation type="submission" date="2019-02" db="EMBL/GenBank/DDBJ databases">
        <title>Genomic Encyclopedia of Archaeal and Bacterial Type Strains, Phase II (KMG-II): from individual species to whole genera.</title>
        <authorList>
            <person name="Goeker M."/>
        </authorList>
    </citation>
    <scope>NUCLEOTIDE SEQUENCE [LARGE SCALE GENOMIC DNA]</scope>
    <source>
        <strain evidence="7 8">DSM 21411</strain>
    </source>
</reference>
<dbReference type="Proteomes" id="UP000292209">
    <property type="component" value="Unassembled WGS sequence"/>
</dbReference>
<evidence type="ECO:0000259" key="6">
    <source>
        <dbReference type="PROSITE" id="PS50893"/>
    </source>
</evidence>
<evidence type="ECO:0000256" key="1">
    <source>
        <dbReference type="ARBA" id="ARBA00022448"/>
    </source>
</evidence>
<dbReference type="InterPro" id="IPR017871">
    <property type="entry name" value="ABC_transporter-like_CS"/>
</dbReference>
<keyword evidence="3 7" id="KW-0067">ATP-binding</keyword>
<dbReference type="SUPFAM" id="SSF52540">
    <property type="entry name" value="P-loop containing nucleoside triphosphate hydrolases"/>
    <property type="match status" value="1"/>
</dbReference>
<keyword evidence="2" id="KW-0547">Nucleotide-binding</keyword>
<dbReference type="OrthoDB" id="9785229at2"/>
<proteinExistence type="predicted"/>
<dbReference type="InterPro" id="IPR003439">
    <property type="entry name" value="ABC_transporter-like_ATP-bd"/>
</dbReference>
<dbReference type="PROSITE" id="PS00211">
    <property type="entry name" value="ABC_TRANSPORTER_1"/>
    <property type="match status" value="1"/>
</dbReference>
<dbReference type="AlphaFoldDB" id="A0A4Q7P4S0"/>
<keyword evidence="4" id="KW-1278">Translocase</keyword>
<dbReference type="FunFam" id="3.40.50.300:FF:000134">
    <property type="entry name" value="Iron-enterobactin ABC transporter ATP-binding protein"/>
    <property type="match status" value="1"/>
</dbReference>
<dbReference type="CDD" id="cd03214">
    <property type="entry name" value="ABC_Iron-Siderophores_B12_Hemin"/>
    <property type="match status" value="1"/>
</dbReference>
<feature type="domain" description="ABC transporter" evidence="6">
    <location>
        <begin position="2"/>
        <end position="237"/>
    </location>
</feature>
<dbReference type="PANTHER" id="PTHR42794:SF1">
    <property type="entry name" value="HEMIN IMPORT ATP-BINDING PROTEIN HMUV"/>
    <property type="match status" value="1"/>
</dbReference>
<dbReference type="InterPro" id="IPR027417">
    <property type="entry name" value="P-loop_NTPase"/>
</dbReference>
<evidence type="ECO:0000313" key="7">
    <source>
        <dbReference type="EMBL" id="RZS94911.1"/>
    </source>
</evidence>
<evidence type="ECO:0000313" key="8">
    <source>
        <dbReference type="Proteomes" id="UP000292209"/>
    </source>
</evidence>
<sequence length="266" mass="29530">MLEAKNIQYLVQGRAIVNKVSLDLKPGEFAAIVGPNGAGKSSLLKLLAGEYKVHAGEIKYNGKAIQNYRSKELAKVRAVMPQHSQLTFPFKVKEVVELGLLSLGISGGEELIEEVMIETLTWEFKDRLYGALSGGEKQRVQLARVLVQVWAESEQSKFLLLDEPTSSLDIAHQHQVLHIASKLKTKNIAVLAVLHDLNMAAAYADQVILLKEGKVYQQGTVAEVMASKHLEYVFEHPILVRDGFDGMPHLIQSLPVYHQTHSFKIA</sequence>
<comment type="caution">
    <text evidence="7">The sequence shown here is derived from an EMBL/GenBank/DDBJ whole genome shotgun (WGS) entry which is preliminary data.</text>
</comment>
<organism evidence="7 8">
    <name type="scientific">Cecembia calidifontis</name>
    <dbReference type="NCBI Taxonomy" id="1187080"/>
    <lineage>
        <taxon>Bacteria</taxon>
        <taxon>Pseudomonadati</taxon>
        <taxon>Bacteroidota</taxon>
        <taxon>Cytophagia</taxon>
        <taxon>Cytophagales</taxon>
        <taxon>Cyclobacteriaceae</taxon>
        <taxon>Cecembia</taxon>
    </lineage>
</organism>